<dbReference type="AlphaFoldDB" id="A0A510DSS8"/>
<evidence type="ECO:0000313" key="10">
    <source>
        <dbReference type="Proteomes" id="UP000322983"/>
    </source>
</evidence>
<keyword evidence="2 8" id="KW-0540">Nuclease</keyword>
<keyword evidence="5 8" id="KW-0378">Hydrolase</keyword>
<evidence type="ECO:0000256" key="6">
    <source>
        <dbReference type="ARBA" id="ARBA00022842"/>
    </source>
</evidence>
<keyword evidence="7 8" id="KW-0051">Antiviral defense</keyword>
<dbReference type="GO" id="GO:0016787">
    <property type="term" value="F:hydrolase activity"/>
    <property type="evidence" value="ECO:0007669"/>
    <property type="project" value="UniProtKB-KW"/>
</dbReference>
<dbReference type="GO" id="GO:0043571">
    <property type="term" value="P:maintenance of CRISPR repeat elements"/>
    <property type="evidence" value="ECO:0007669"/>
    <property type="project" value="UniProtKB-UniRule"/>
</dbReference>
<evidence type="ECO:0000256" key="4">
    <source>
        <dbReference type="ARBA" id="ARBA00022759"/>
    </source>
</evidence>
<dbReference type="OrthoDB" id="43236at2157"/>
<keyword evidence="6 8" id="KW-0460">Magnesium</keyword>
<dbReference type="InterPro" id="IPR019199">
    <property type="entry name" value="Virulence_VapD/CRISPR_Cas2"/>
</dbReference>
<reference evidence="9 10" key="1">
    <citation type="journal article" date="2020" name="Int. J. Syst. Evol. Microbiol.">
        <title>Sulfuracidifex tepidarius gen. nov., sp. nov. and transfer of Sulfolobus metallicus Huber and Stetter 1992 to the genus Sulfuracidifex as Sulfuracidifex metallicus comb. nov.</title>
        <authorList>
            <person name="Itoh T."/>
            <person name="Miura T."/>
            <person name="Sakai H.D."/>
            <person name="Kato S."/>
            <person name="Ohkuma M."/>
            <person name="Takashina T."/>
        </authorList>
    </citation>
    <scope>NUCLEOTIDE SEQUENCE [LARGE SCALE GENOMIC DNA]</scope>
    <source>
        <strain evidence="9 10">IC-006</strain>
    </source>
</reference>
<dbReference type="STRING" id="1294262.GCA_001316085_01864"/>
<accession>A0A510DSS8</accession>
<dbReference type="PANTHER" id="PTHR34405:SF1">
    <property type="entry name" value="CRISPR-ASSOCIATED ENDORIBONUCLEASE CAS2"/>
    <property type="match status" value="1"/>
</dbReference>
<organism evidence="9 10">
    <name type="scientific">Sulfuracidifex tepidarius</name>
    <dbReference type="NCBI Taxonomy" id="1294262"/>
    <lineage>
        <taxon>Archaea</taxon>
        <taxon>Thermoproteota</taxon>
        <taxon>Thermoprotei</taxon>
        <taxon>Sulfolobales</taxon>
        <taxon>Sulfolobaceae</taxon>
        <taxon>Sulfuracidifex</taxon>
    </lineage>
</organism>
<dbReference type="Pfam" id="PF09827">
    <property type="entry name" value="CRISPR_Cas2"/>
    <property type="match status" value="1"/>
</dbReference>
<comment type="similarity">
    <text evidence="8">Belongs to the CRISPR-associated endoribonuclease Cas2 protein family.</text>
</comment>
<dbReference type="EMBL" id="AP018929">
    <property type="protein sequence ID" value="BBG23266.1"/>
    <property type="molecule type" value="Genomic_DNA"/>
</dbReference>
<sequence length="86" mass="10233">MLYVILVYDIDETRVAKVLKICRKYLTWVQRSVFEGEITEGNLELLLNELRKTVRDKDNIMIYRTSTKKNFKVEVIGESMKDDFIL</sequence>
<evidence type="ECO:0000313" key="9">
    <source>
        <dbReference type="EMBL" id="BBG23266.1"/>
    </source>
</evidence>
<evidence type="ECO:0000256" key="7">
    <source>
        <dbReference type="ARBA" id="ARBA00023118"/>
    </source>
</evidence>
<comment type="subunit">
    <text evidence="8">Homodimer, forms a heterotetramer with a Cas1 homodimer.</text>
</comment>
<dbReference type="PANTHER" id="PTHR34405">
    <property type="entry name" value="CRISPR-ASSOCIATED ENDORIBONUCLEASE CAS2"/>
    <property type="match status" value="1"/>
</dbReference>
<dbReference type="NCBIfam" id="TIGR01573">
    <property type="entry name" value="cas2"/>
    <property type="match status" value="1"/>
</dbReference>
<feature type="binding site" evidence="8">
    <location>
        <position position="9"/>
    </location>
    <ligand>
        <name>Mg(2+)</name>
        <dbReference type="ChEBI" id="CHEBI:18420"/>
        <note>catalytic</note>
    </ligand>
</feature>
<keyword evidence="4 8" id="KW-0255">Endonuclease</keyword>
<evidence type="ECO:0000256" key="5">
    <source>
        <dbReference type="ARBA" id="ARBA00022801"/>
    </source>
</evidence>
<dbReference type="RefSeq" id="WP_149528298.1">
    <property type="nucleotide sequence ID" value="NZ_AP018929.1"/>
</dbReference>
<dbReference type="GeneID" id="41714396"/>
<dbReference type="CDD" id="cd09725">
    <property type="entry name" value="Cas2_I_II_III"/>
    <property type="match status" value="1"/>
</dbReference>
<dbReference type="SUPFAM" id="SSF143430">
    <property type="entry name" value="TTP0101/SSO1404-like"/>
    <property type="match status" value="1"/>
</dbReference>
<dbReference type="GO" id="GO:0046872">
    <property type="term" value="F:metal ion binding"/>
    <property type="evidence" value="ECO:0007669"/>
    <property type="project" value="UniProtKB-UniRule"/>
</dbReference>
<comment type="cofactor">
    <cofactor evidence="1 8">
        <name>Mg(2+)</name>
        <dbReference type="ChEBI" id="CHEBI:18420"/>
    </cofactor>
</comment>
<dbReference type="KEGG" id="step:IC006_0550"/>
<keyword evidence="10" id="KW-1185">Reference proteome</keyword>
<gene>
    <name evidence="8" type="primary">cas2</name>
    <name evidence="9" type="ORF">IC006_0550</name>
</gene>
<dbReference type="Proteomes" id="UP000322983">
    <property type="component" value="Chromosome"/>
</dbReference>
<evidence type="ECO:0000256" key="3">
    <source>
        <dbReference type="ARBA" id="ARBA00022723"/>
    </source>
</evidence>
<dbReference type="InterPro" id="IPR021127">
    <property type="entry name" value="CRISPR_associated_Cas2"/>
</dbReference>
<dbReference type="Gene3D" id="3.30.70.240">
    <property type="match status" value="1"/>
</dbReference>
<evidence type="ECO:0000256" key="1">
    <source>
        <dbReference type="ARBA" id="ARBA00001946"/>
    </source>
</evidence>
<dbReference type="EC" id="3.1.-.-" evidence="8"/>
<dbReference type="GO" id="GO:0004521">
    <property type="term" value="F:RNA endonuclease activity"/>
    <property type="evidence" value="ECO:0007669"/>
    <property type="project" value="InterPro"/>
</dbReference>
<proteinExistence type="inferred from homology"/>
<dbReference type="GO" id="GO:0051607">
    <property type="term" value="P:defense response to virus"/>
    <property type="evidence" value="ECO:0007669"/>
    <property type="project" value="UniProtKB-UniRule"/>
</dbReference>
<name>A0A510DSS8_9CREN</name>
<evidence type="ECO:0000256" key="8">
    <source>
        <dbReference type="HAMAP-Rule" id="MF_01471"/>
    </source>
</evidence>
<dbReference type="HAMAP" id="MF_01471">
    <property type="entry name" value="Cas2"/>
    <property type="match status" value="1"/>
</dbReference>
<keyword evidence="3 8" id="KW-0479">Metal-binding</keyword>
<protein>
    <recommendedName>
        <fullName evidence="8">CRISPR-associated endoribonuclease Cas2</fullName>
        <ecNumber evidence="8">3.1.-.-</ecNumber>
    </recommendedName>
</protein>
<comment type="function">
    <text evidence="8">CRISPR (clustered regularly interspaced short palindromic repeat), is an adaptive immune system that provides protection against mobile genetic elements (viruses, transposable elements and conjugative plasmids). CRISPR clusters contain sequences complementary to antecedent mobile elements and target invading nucleic acids. CRISPR clusters are transcribed and processed into CRISPR RNA (crRNA). Functions as a ssRNA-specific endoribonuclease. Involved in the integration of spacer DNA into the CRISPR cassette.</text>
</comment>
<evidence type="ECO:0000256" key="2">
    <source>
        <dbReference type="ARBA" id="ARBA00022722"/>
    </source>
</evidence>